<dbReference type="SUPFAM" id="SSF144217">
    <property type="entry name" value="CSL zinc finger"/>
    <property type="match status" value="1"/>
</dbReference>
<dbReference type="OrthoDB" id="445556at2759"/>
<feature type="domain" description="J" evidence="13">
    <location>
        <begin position="53"/>
        <end position="132"/>
    </location>
</feature>
<evidence type="ECO:0000256" key="2">
    <source>
        <dbReference type="ARBA" id="ARBA00004123"/>
    </source>
</evidence>
<dbReference type="GO" id="GO:0005634">
    <property type="term" value="C:nucleus"/>
    <property type="evidence" value="ECO:0007669"/>
    <property type="project" value="UniProtKB-SubCell"/>
</dbReference>
<evidence type="ECO:0000256" key="10">
    <source>
        <dbReference type="ARBA" id="ARBA00023004"/>
    </source>
</evidence>
<dbReference type="SUPFAM" id="SSF46565">
    <property type="entry name" value="Chaperone J-domain"/>
    <property type="match status" value="1"/>
</dbReference>
<dbReference type="AlphaFoldDB" id="K1X2G7"/>
<dbReference type="GeneID" id="18758354"/>
<dbReference type="InterPro" id="IPR044248">
    <property type="entry name" value="DPH3/4-like"/>
</dbReference>
<evidence type="ECO:0000256" key="5">
    <source>
        <dbReference type="ARBA" id="ARBA00006169"/>
    </source>
</evidence>
<dbReference type="FunCoup" id="K1X2G7">
    <property type="interactions" value="339"/>
</dbReference>
<evidence type="ECO:0000256" key="8">
    <source>
        <dbReference type="ARBA" id="ARBA00022723"/>
    </source>
</evidence>
<dbReference type="PROSITE" id="PS50076">
    <property type="entry name" value="DNAJ_2"/>
    <property type="match status" value="1"/>
</dbReference>
<comment type="similarity">
    <text evidence="5">Belongs to the DPH4 family.</text>
</comment>
<keyword evidence="9" id="KW-0862">Zinc</keyword>
<dbReference type="Pfam" id="PF05207">
    <property type="entry name" value="Zn_ribbon_CSL"/>
    <property type="match status" value="1"/>
</dbReference>
<keyword evidence="11" id="KW-0539">Nucleus</keyword>
<dbReference type="CDD" id="cd06257">
    <property type="entry name" value="DnaJ"/>
    <property type="match status" value="1"/>
</dbReference>
<dbReference type="GO" id="GO:0005737">
    <property type="term" value="C:cytoplasm"/>
    <property type="evidence" value="ECO:0007669"/>
    <property type="project" value="UniProtKB-SubCell"/>
</dbReference>
<keyword evidence="16" id="KW-1185">Reference proteome</keyword>
<evidence type="ECO:0000256" key="4">
    <source>
        <dbReference type="ARBA" id="ARBA00005156"/>
    </source>
</evidence>
<feature type="region of interest" description="Disordered" evidence="12">
    <location>
        <begin position="18"/>
        <end position="41"/>
    </location>
</feature>
<evidence type="ECO:0000256" key="11">
    <source>
        <dbReference type="ARBA" id="ARBA00023242"/>
    </source>
</evidence>
<comment type="function">
    <text evidence="1">Required for the first step of diphthamide biosynthesis, the transfer of 3-amino-3-carboxypropyl from S-adenosyl-L-methionine to a histidine residue. Diphthamide is a post-translational modification of histidine which occurs in elongation factor 2.</text>
</comment>
<dbReference type="UniPathway" id="UPA00559"/>
<dbReference type="Pfam" id="PF00226">
    <property type="entry name" value="DnaJ"/>
    <property type="match status" value="1"/>
</dbReference>
<evidence type="ECO:0000256" key="6">
    <source>
        <dbReference type="ARBA" id="ARBA00021797"/>
    </source>
</evidence>
<sequence length="242" mass="26341">MRSYKMVCLLDGPSVQPNDGLGITPPNYRQQSHASSIQPDRPVADGLMASLTSYYEILALPPALRAELTLPARTLRTAYRRALLQNHPDKSTSQTPTSACAPKQTIFSIDQITRAYSTLSNPKTRREYDKELKLLCVGGGVNKEGGVEGQKEWRTGIETVDLDDLEGGDGNSGGEQEGDAVWWRGCRCGDEKGFLISESDLEDAACEGEVSVGCRGCSLWLRVLFGVVEDVDGANKKEEGVE</sequence>
<reference evidence="15 16" key="1">
    <citation type="journal article" date="2012" name="BMC Genomics">
        <title>Sequencing the genome of Marssonina brunnea reveals fungus-poplar co-evolution.</title>
        <authorList>
            <person name="Zhu S."/>
            <person name="Cao Y.-Z."/>
            <person name="Jiang C."/>
            <person name="Tan B.-Y."/>
            <person name="Wang Z."/>
            <person name="Feng S."/>
            <person name="Zhang L."/>
            <person name="Su X.-H."/>
            <person name="Brejova B."/>
            <person name="Vinar T."/>
            <person name="Xu M."/>
            <person name="Wang M.-X."/>
            <person name="Zhang S.-G."/>
            <person name="Huang M.-R."/>
            <person name="Wu R."/>
            <person name="Zhou Y."/>
        </authorList>
    </citation>
    <scope>NUCLEOTIDE SEQUENCE [LARGE SCALE GENOMIC DNA]</scope>
    <source>
        <strain evidence="15 16">MB_m1</strain>
    </source>
</reference>
<dbReference type="PROSITE" id="PS51074">
    <property type="entry name" value="DPH_MB"/>
    <property type="match status" value="1"/>
</dbReference>
<dbReference type="EMBL" id="JH921431">
    <property type="protein sequence ID" value="EKD19182.1"/>
    <property type="molecule type" value="Genomic_DNA"/>
</dbReference>
<dbReference type="STRING" id="1072389.K1X2G7"/>
<evidence type="ECO:0000313" key="15">
    <source>
        <dbReference type="EMBL" id="EKD19182.1"/>
    </source>
</evidence>
<evidence type="ECO:0000259" key="14">
    <source>
        <dbReference type="PROSITE" id="PS51074"/>
    </source>
</evidence>
<evidence type="ECO:0000256" key="9">
    <source>
        <dbReference type="ARBA" id="ARBA00022833"/>
    </source>
</evidence>
<dbReference type="InterPro" id="IPR007872">
    <property type="entry name" value="DPH_MB_dom"/>
</dbReference>
<gene>
    <name evidence="15" type="ORF">MBM_02419</name>
</gene>
<dbReference type="HOGENOM" id="CLU_017633_7_0_1"/>
<evidence type="ECO:0000256" key="3">
    <source>
        <dbReference type="ARBA" id="ARBA00004496"/>
    </source>
</evidence>
<dbReference type="InParanoid" id="K1X2G7"/>
<dbReference type="GO" id="GO:0017183">
    <property type="term" value="P:protein histidyl modification to diphthamide"/>
    <property type="evidence" value="ECO:0007669"/>
    <property type="project" value="UniProtKB-UniPathway"/>
</dbReference>
<keyword evidence="10" id="KW-0408">Iron</keyword>
<dbReference type="GO" id="GO:0046872">
    <property type="term" value="F:metal ion binding"/>
    <property type="evidence" value="ECO:0007669"/>
    <property type="project" value="UniProtKB-KW"/>
</dbReference>
<dbReference type="Gene3D" id="3.10.660.10">
    <property type="entry name" value="DPH Zinc finger"/>
    <property type="match status" value="1"/>
</dbReference>
<dbReference type="SMART" id="SM00271">
    <property type="entry name" value="DnaJ"/>
    <property type="match status" value="1"/>
</dbReference>
<accession>K1X2G7</accession>
<evidence type="ECO:0000256" key="1">
    <source>
        <dbReference type="ARBA" id="ARBA00003474"/>
    </source>
</evidence>
<name>K1X2G7_MARBU</name>
<dbReference type="KEGG" id="mbe:MBM_02419"/>
<feature type="domain" description="DPH-type MB" evidence="14">
    <location>
        <begin position="156"/>
        <end position="226"/>
    </location>
</feature>
<evidence type="ECO:0000256" key="7">
    <source>
        <dbReference type="ARBA" id="ARBA00022490"/>
    </source>
</evidence>
<keyword evidence="7" id="KW-0963">Cytoplasm</keyword>
<proteinExistence type="inferred from homology"/>
<keyword evidence="8" id="KW-0479">Metal-binding</keyword>
<evidence type="ECO:0000313" key="16">
    <source>
        <dbReference type="Proteomes" id="UP000006753"/>
    </source>
</evidence>
<protein>
    <recommendedName>
        <fullName evidence="6">Diphthamide biosynthesis protein 4</fullName>
    </recommendedName>
</protein>
<feature type="compositionally biased region" description="Polar residues" evidence="12">
    <location>
        <begin position="27"/>
        <end position="38"/>
    </location>
</feature>
<comment type="subcellular location">
    <subcellularLocation>
        <location evidence="3">Cytoplasm</location>
    </subcellularLocation>
    <subcellularLocation>
        <location evidence="2">Nucleus</location>
    </subcellularLocation>
</comment>
<dbReference type="InterPro" id="IPR001623">
    <property type="entry name" value="DnaJ_domain"/>
</dbReference>
<dbReference type="OMA" id="IIGCRGC"/>
<evidence type="ECO:0000259" key="13">
    <source>
        <dbReference type="PROSITE" id="PS50076"/>
    </source>
</evidence>
<comment type="pathway">
    <text evidence="4">Protein modification; peptidyl-diphthamide biosynthesis.</text>
</comment>
<dbReference type="InterPro" id="IPR036869">
    <property type="entry name" value="J_dom_sf"/>
</dbReference>
<organism evidence="15 16">
    <name type="scientific">Marssonina brunnea f. sp. multigermtubi (strain MB_m1)</name>
    <name type="common">Marssonina leaf spot fungus</name>
    <dbReference type="NCBI Taxonomy" id="1072389"/>
    <lineage>
        <taxon>Eukaryota</taxon>
        <taxon>Fungi</taxon>
        <taxon>Dikarya</taxon>
        <taxon>Ascomycota</taxon>
        <taxon>Pezizomycotina</taxon>
        <taxon>Leotiomycetes</taxon>
        <taxon>Helotiales</taxon>
        <taxon>Drepanopezizaceae</taxon>
        <taxon>Drepanopeziza</taxon>
    </lineage>
</organism>
<evidence type="ECO:0000256" key="12">
    <source>
        <dbReference type="SAM" id="MobiDB-lite"/>
    </source>
</evidence>
<dbReference type="InterPro" id="IPR036671">
    <property type="entry name" value="DPH_MB_sf"/>
</dbReference>
<dbReference type="Proteomes" id="UP000006753">
    <property type="component" value="Unassembled WGS sequence"/>
</dbReference>
<dbReference type="PANTHER" id="PTHR21454">
    <property type="entry name" value="DPH3 HOMOLOG-RELATED"/>
    <property type="match status" value="1"/>
</dbReference>
<dbReference type="Gene3D" id="1.10.287.110">
    <property type="entry name" value="DnaJ domain"/>
    <property type="match status" value="1"/>
</dbReference>
<dbReference type="PANTHER" id="PTHR21454:SF46">
    <property type="entry name" value="DIPHTHAMIDE BIOSYNTHESIS PROTEIN 4"/>
    <property type="match status" value="1"/>
</dbReference>
<dbReference type="eggNOG" id="KOG0714">
    <property type="taxonomic scope" value="Eukaryota"/>
</dbReference>